<dbReference type="InterPro" id="IPR008930">
    <property type="entry name" value="Terpenoid_cyclase/PrenylTrfase"/>
</dbReference>
<protein>
    <recommendedName>
        <fullName evidence="3 10">Protein farnesyltransferase subunit beta</fullName>
        <shortName evidence="10">FTase-beta</shortName>
        <ecNumber evidence="2 10">2.5.1.58</ecNumber>
    </recommendedName>
</protein>
<dbReference type="GO" id="GO:0005965">
    <property type="term" value="C:protein farnesyltransferase complex"/>
    <property type="evidence" value="ECO:0007669"/>
    <property type="project" value="UniProtKB-UniRule"/>
</dbReference>
<dbReference type="InterPro" id="IPR026872">
    <property type="entry name" value="FTB"/>
</dbReference>
<gene>
    <name evidence="13" type="ORF">SI8410_09012920</name>
</gene>
<keyword evidence="6 10" id="KW-0479">Metal-binding</keyword>
<evidence type="ECO:0000256" key="2">
    <source>
        <dbReference type="ARBA" id="ARBA00012702"/>
    </source>
</evidence>
<keyword evidence="8 10" id="KW-0862">Zinc</keyword>
<evidence type="ECO:0000256" key="10">
    <source>
        <dbReference type="RuleBase" id="RU365056"/>
    </source>
</evidence>
<comment type="subunit">
    <text evidence="10">Heterodimer of FTA and FTB.</text>
</comment>
<evidence type="ECO:0000256" key="4">
    <source>
        <dbReference type="ARBA" id="ARBA00022602"/>
    </source>
</evidence>
<evidence type="ECO:0000256" key="6">
    <source>
        <dbReference type="ARBA" id="ARBA00022723"/>
    </source>
</evidence>
<keyword evidence="4 10" id="KW-0637">Prenyltransferase</keyword>
<evidence type="ECO:0000256" key="7">
    <source>
        <dbReference type="ARBA" id="ARBA00022737"/>
    </source>
</evidence>
<dbReference type="Pfam" id="PF00432">
    <property type="entry name" value="Prenyltrans"/>
    <property type="match status" value="1"/>
</dbReference>
<evidence type="ECO:0000256" key="11">
    <source>
        <dbReference type="SAM" id="MobiDB-lite"/>
    </source>
</evidence>
<evidence type="ECO:0000256" key="8">
    <source>
        <dbReference type="ARBA" id="ARBA00022833"/>
    </source>
</evidence>
<dbReference type="OrthoDB" id="10261146at2759"/>
<dbReference type="GO" id="GO:0097354">
    <property type="term" value="P:prenylation"/>
    <property type="evidence" value="ECO:0007669"/>
    <property type="project" value="UniProtKB-UniRule"/>
</dbReference>
<accession>A0A7I8KXJ7</accession>
<evidence type="ECO:0000256" key="1">
    <source>
        <dbReference type="ARBA" id="ARBA00010497"/>
    </source>
</evidence>
<feature type="domain" description="Prenyltransferase alpha-alpha toroid" evidence="12">
    <location>
        <begin position="58"/>
        <end position="435"/>
    </location>
</feature>
<sequence length="451" mass="49883">MEEFTGDGSSPSSSAAPPQRRLTVTQRDQIAVERNVFGILRSLVDASVQTQEIMLKLWRDKHIVFLTRGLKQLGPSFHVLDANRPWLCYWILHSLALLGESVDSEIENNVVDFLSRCQDSEGGYGGGPGQLPHLATTYAAVNSLITLGTERALSSINRHKIHSFLLRMKDLSGGFRMHDGGEIDVRACYTAISVASCLNILGRELVEDVGNYILSCQTYEGGIAGEPGSEAHGGYTFCGLATMVLIGEADKLDLPTLIDWVVFRQGVEYGFQGRTNKLVDGCYSFWQGGALAVAQRLLSFVDEQLKSSFLEGKKVAKNNCSTSSPYMSEGDSDLDEHPCQFSDIGFYFLERESGWGSLFHSAALQQYVLLHCQVPEGGFRDKPGKQRDHYHSCYCLSGLSLCQYSWSKNVNGPGLPMTVLGPYANLLEPVHPLHNLVLDKYYNVHEFFSKA</sequence>
<dbReference type="PANTHER" id="PTHR11774:SF6">
    <property type="entry name" value="PROTEIN FARNESYLTRANSFERASE SUBUNIT BETA"/>
    <property type="match status" value="1"/>
</dbReference>
<dbReference type="Proteomes" id="UP000663760">
    <property type="component" value="Chromosome 9"/>
</dbReference>
<evidence type="ECO:0000259" key="12">
    <source>
        <dbReference type="Pfam" id="PF00432"/>
    </source>
</evidence>
<dbReference type="EMBL" id="LR746272">
    <property type="protein sequence ID" value="CAA7402242.1"/>
    <property type="molecule type" value="Genomic_DNA"/>
</dbReference>
<comment type="similarity">
    <text evidence="1 10">Belongs to the protein prenyltransferase subunit beta family.</text>
</comment>
<name>A0A7I8KXJ7_SPIIN</name>
<dbReference type="GO" id="GO:0004660">
    <property type="term" value="F:protein farnesyltransferase activity"/>
    <property type="evidence" value="ECO:0007669"/>
    <property type="project" value="UniProtKB-UniRule"/>
</dbReference>
<dbReference type="PANTHER" id="PTHR11774">
    <property type="entry name" value="GERANYLGERANYL TRANSFERASE TYPE BETA SUBUNIT"/>
    <property type="match status" value="1"/>
</dbReference>
<dbReference type="SUPFAM" id="SSF48239">
    <property type="entry name" value="Terpenoid cyclases/Protein prenyltransferases"/>
    <property type="match status" value="1"/>
</dbReference>
<reference evidence="13" key="1">
    <citation type="submission" date="2020-02" db="EMBL/GenBank/DDBJ databases">
        <authorList>
            <person name="Scholz U."/>
            <person name="Mascher M."/>
            <person name="Fiebig A."/>
        </authorList>
    </citation>
    <scope>NUCLEOTIDE SEQUENCE</scope>
</reference>
<feature type="region of interest" description="Disordered" evidence="11">
    <location>
        <begin position="1"/>
        <end position="21"/>
    </location>
</feature>
<comment type="function">
    <text evidence="10">Catalyzes the transfer of a farnesyl moiety from farnesyl diphosphate to a cysteine at the fourth position from the C-terminus of several proteins. The beta subunit is responsible for peptide-binding.</text>
</comment>
<dbReference type="InterPro" id="IPR001330">
    <property type="entry name" value="Prenyltrans"/>
</dbReference>
<comment type="catalytic activity">
    <reaction evidence="9">
        <text>L-cysteinyl-[protein] + (2E,6E)-farnesyl diphosphate = S-(2E,6E)-farnesyl-L-cysteinyl-[protein] + diphosphate</text>
        <dbReference type="Rhea" id="RHEA:13345"/>
        <dbReference type="Rhea" id="RHEA-COMP:10131"/>
        <dbReference type="Rhea" id="RHEA-COMP:11535"/>
        <dbReference type="ChEBI" id="CHEBI:29950"/>
        <dbReference type="ChEBI" id="CHEBI:33019"/>
        <dbReference type="ChEBI" id="CHEBI:86019"/>
        <dbReference type="ChEBI" id="CHEBI:175763"/>
        <dbReference type="EC" id="2.5.1.58"/>
    </reaction>
</comment>
<dbReference type="CDD" id="cd02893">
    <property type="entry name" value="FTase"/>
    <property type="match status" value="1"/>
</dbReference>
<comment type="cofactor">
    <cofactor evidence="10">
        <name>Zn(2+)</name>
        <dbReference type="ChEBI" id="CHEBI:29105"/>
    </cofactor>
    <text evidence="10">Binds 1 zinc ion per subunit.</text>
</comment>
<dbReference type="AlphaFoldDB" id="A0A7I8KXJ7"/>
<evidence type="ECO:0000256" key="9">
    <source>
        <dbReference type="ARBA" id="ARBA00050225"/>
    </source>
</evidence>
<proteinExistence type="inferred from homology"/>
<dbReference type="GO" id="GO:0008270">
    <property type="term" value="F:zinc ion binding"/>
    <property type="evidence" value="ECO:0007669"/>
    <property type="project" value="UniProtKB-UniRule"/>
</dbReference>
<evidence type="ECO:0000313" key="14">
    <source>
        <dbReference type="Proteomes" id="UP000663760"/>
    </source>
</evidence>
<dbReference type="Gene3D" id="1.50.10.20">
    <property type="match status" value="1"/>
</dbReference>
<dbReference type="FunFam" id="1.50.10.20:FF:000017">
    <property type="entry name" value="Protein farnesyltransferase subunit beta"/>
    <property type="match status" value="1"/>
</dbReference>
<dbReference type="InterPro" id="IPR045089">
    <property type="entry name" value="PGGT1B-like"/>
</dbReference>
<evidence type="ECO:0000256" key="3">
    <source>
        <dbReference type="ARBA" id="ARBA00015798"/>
    </source>
</evidence>
<keyword evidence="5 10" id="KW-0808">Transferase</keyword>
<evidence type="ECO:0000256" key="5">
    <source>
        <dbReference type="ARBA" id="ARBA00022679"/>
    </source>
</evidence>
<keyword evidence="7" id="KW-0677">Repeat</keyword>
<feature type="compositionally biased region" description="Low complexity" evidence="11">
    <location>
        <begin position="9"/>
        <end position="18"/>
    </location>
</feature>
<dbReference type="EC" id="2.5.1.58" evidence="2 10"/>
<evidence type="ECO:0000313" key="13">
    <source>
        <dbReference type="EMBL" id="CAA7402242.1"/>
    </source>
</evidence>
<keyword evidence="14" id="KW-1185">Reference proteome</keyword>
<organism evidence="13 14">
    <name type="scientific">Spirodela intermedia</name>
    <name type="common">Intermediate duckweed</name>
    <dbReference type="NCBI Taxonomy" id="51605"/>
    <lineage>
        <taxon>Eukaryota</taxon>
        <taxon>Viridiplantae</taxon>
        <taxon>Streptophyta</taxon>
        <taxon>Embryophyta</taxon>
        <taxon>Tracheophyta</taxon>
        <taxon>Spermatophyta</taxon>
        <taxon>Magnoliopsida</taxon>
        <taxon>Liliopsida</taxon>
        <taxon>Araceae</taxon>
        <taxon>Lemnoideae</taxon>
        <taxon>Spirodela</taxon>
    </lineage>
</organism>